<dbReference type="PROSITE" id="PS50176">
    <property type="entry name" value="ARM_REPEAT"/>
    <property type="match status" value="1"/>
</dbReference>
<organism evidence="4 5">
    <name type="scientific">Plasmodiophora brassicae</name>
    <name type="common">Clubroot disease agent</name>
    <dbReference type="NCBI Taxonomy" id="37360"/>
    <lineage>
        <taxon>Eukaryota</taxon>
        <taxon>Sar</taxon>
        <taxon>Rhizaria</taxon>
        <taxon>Endomyxa</taxon>
        <taxon>Phytomyxea</taxon>
        <taxon>Plasmodiophorida</taxon>
        <taxon>Plasmodiophoridae</taxon>
        <taxon>Plasmodiophora</taxon>
    </lineage>
</organism>
<dbReference type="InterPro" id="IPR028131">
    <property type="entry name" value="VASH1"/>
</dbReference>
<feature type="active site" evidence="1">
    <location>
        <position position="490"/>
    </location>
</feature>
<dbReference type="SMART" id="SM00185">
    <property type="entry name" value="ARM"/>
    <property type="match status" value="3"/>
</dbReference>
<evidence type="ECO:0000256" key="1">
    <source>
        <dbReference type="PIRSR" id="PIRSR628131-1"/>
    </source>
</evidence>
<geneLocation type="mitochondrion" evidence="4"/>
<feature type="region of interest" description="Disordered" evidence="3">
    <location>
        <begin position="628"/>
        <end position="650"/>
    </location>
</feature>
<dbReference type="InterPro" id="IPR011989">
    <property type="entry name" value="ARM-like"/>
</dbReference>
<evidence type="ECO:0000313" key="4">
    <source>
        <dbReference type="EMBL" id="SPR01862.1"/>
    </source>
</evidence>
<dbReference type="InterPro" id="IPR000225">
    <property type="entry name" value="Armadillo"/>
</dbReference>
<evidence type="ECO:0000256" key="2">
    <source>
        <dbReference type="PROSITE-ProRule" id="PRU00259"/>
    </source>
</evidence>
<name>A0A3P3YNR2_PLABS</name>
<feature type="active site" evidence="1">
    <location>
        <position position="525"/>
    </location>
</feature>
<feature type="active site" evidence="1">
    <location>
        <position position="542"/>
    </location>
</feature>
<evidence type="ECO:0000256" key="3">
    <source>
        <dbReference type="SAM" id="MobiDB-lite"/>
    </source>
</evidence>
<evidence type="ECO:0000313" key="5">
    <source>
        <dbReference type="Proteomes" id="UP000290189"/>
    </source>
</evidence>
<dbReference type="InterPro" id="IPR016024">
    <property type="entry name" value="ARM-type_fold"/>
</dbReference>
<dbReference type="PANTHER" id="PTHR15750:SF2">
    <property type="entry name" value="VASOHIBIN"/>
    <property type="match status" value="1"/>
</dbReference>
<sequence length="650" mass="70881">MASPRALNPFTALLHRVHNPDLPLDDLAGILSDLHSYLGHPTNHVIAINAGVFADLRRWLSLPDIGQHQNAIVYIFLIIDALLDMFDGRHAFVNSVDGVNLVLEWVANDAPSIRLPVGRALRRLAEAPDSFAILLKSDNVITTLLNVLFDNDDRVACCAAACLASLLPYRPTKAVLRDYKRLLNLLETVSNDVDKLDVIRAVWNMSNCLESKDTIIEAGAIPVMTKLLTYNVPAIASGAAGAIMALSISLKGKLAAVANAGVISTLCDIVLNTADATPLRTNAAIALRHIAENETALPTASALLEHSPYILRSVLGVRGSACAIRRHLEEKTGRATANVLSLLQTLLDDDEGCQAAYDCLGIVPFLVNGATNGNDQAATCLRQLCARCPPALAELSTFFVKRRLAPVPVFVESILNEHRLPAAKAMTLPRPVLSPDMSVRDRVRAIQDYLDALEYNHTGFQFFMIDKRDPMQTTAQVADAIMAEALPIKCLEACAVAMVLTCGTPGLVRSPLRFRSVANGRRYWHIVCLLEADGAFGALGLSRQKSLGYRPIHFPSVTALVQDYVACYERLGHHVDRVTLGTPFSHRMDTQDPVIWSAVTFPIAGLSPESLSRHIAAFYSRARPRRPLAKVQRQPAGRPRRDRISAIDAV</sequence>
<dbReference type="EMBL" id="OVEO01000019">
    <property type="protein sequence ID" value="SPR01862.1"/>
    <property type="molecule type" value="Genomic_DNA"/>
</dbReference>
<dbReference type="AlphaFoldDB" id="A0A3P3YNR2"/>
<accession>A0A3P3YNR2</accession>
<dbReference type="Pfam" id="PF14822">
    <property type="entry name" value="Vasohibin"/>
    <property type="match status" value="1"/>
</dbReference>
<dbReference type="GO" id="GO:0005737">
    <property type="term" value="C:cytoplasm"/>
    <property type="evidence" value="ECO:0007669"/>
    <property type="project" value="InterPro"/>
</dbReference>
<dbReference type="Gene3D" id="1.25.10.10">
    <property type="entry name" value="Leucine-rich Repeat Variant"/>
    <property type="match status" value="2"/>
</dbReference>
<protein>
    <recommendedName>
        <fullName evidence="6">Armadillo repeat-containing domain-containing protein</fullName>
    </recommendedName>
</protein>
<dbReference type="Proteomes" id="UP000290189">
    <property type="component" value="Unassembled WGS sequence"/>
</dbReference>
<evidence type="ECO:0008006" key="6">
    <source>
        <dbReference type="Google" id="ProtNLM"/>
    </source>
</evidence>
<proteinExistence type="predicted"/>
<keyword evidence="4" id="KW-0496">Mitochondrion</keyword>
<dbReference type="SUPFAM" id="SSF48371">
    <property type="entry name" value="ARM repeat"/>
    <property type="match status" value="1"/>
</dbReference>
<feature type="repeat" description="ARM" evidence="2">
    <location>
        <begin position="219"/>
        <end position="261"/>
    </location>
</feature>
<reference evidence="4 5" key="1">
    <citation type="submission" date="2018-03" db="EMBL/GenBank/DDBJ databases">
        <authorList>
            <person name="Fogelqvist J."/>
        </authorList>
    </citation>
    <scope>NUCLEOTIDE SEQUENCE [LARGE SCALE GENOMIC DNA]</scope>
</reference>
<gene>
    <name evidence="4" type="ORF">PLBR_LOCUS9077</name>
</gene>
<dbReference type="PANTHER" id="PTHR15750">
    <property type="entry name" value="VASOHIBIN-1-LIKE ISOFORM X2"/>
    <property type="match status" value="1"/>
</dbReference>